<accession>A0A1S9N3U9</accession>
<evidence type="ECO:0000256" key="1">
    <source>
        <dbReference type="ARBA" id="ARBA00022679"/>
    </source>
</evidence>
<proteinExistence type="predicted"/>
<reference evidence="3 4" key="1">
    <citation type="submission" date="2017-02" db="EMBL/GenBank/DDBJ databases">
        <title>Genome sequence of Clostridium beijerinckii Br21.</title>
        <authorList>
            <person name="Fonseca B.C."/>
            <person name="Guazzaroni M.E."/>
            <person name="Riano-Pachon D.M."/>
            <person name="Reginatto V."/>
        </authorList>
    </citation>
    <scope>NUCLEOTIDE SEQUENCE [LARGE SCALE GENOMIC DNA]</scope>
    <source>
        <strain evidence="3 4">Br21</strain>
    </source>
</reference>
<feature type="domain" description="Methyltransferase" evidence="2">
    <location>
        <begin position="35"/>
        <end position="155"/>
    </location>
</feature>
<comment type="caution">
    <text evidence="3">The sequence shown here is derived from an EMBL/GenBank/DDBJ whole genome shotgun (WGS) entry which is preliminary data.</text>
</comment>
<evidence type="ECO:0000313" key="4">
    <source>
        <dbReference type="Proteomes" id="UP000190959"/>
    </source>
</evidence>
<name>A0A1S9N3U9_CLOBE</name>
<dbReference type="PANTHER" id="PTHR43861:SF3">
    <property type="entry name" value="PUTATIVE (AFU_ORTHOLOGUE AFUA_2G14390)-RELATED"/>
    <property type="match status" value="1"/>
</dbReference>
<protein>
    <submittedName>
        <fullName evidence="3">AraC family transcriptional regulator</fullName>
    </submittedName>
</protein>
<organism evidence="3 4">
    <name type="scientific">Clostridium beijerinckii</name>
    <name type="common">Clostridium MP</name>
    <dbReference type="NCBI Taxonomy" id="1520"/>
    <lineage>
        <taxon>Bacteria</taxon>
        <taxon>Bacillati</taxon>
        <taxon>Bacillota</taxon>
        <taxon>Clostridia</taxon>
        <taxon>Eubacteriales</taxon>
        <taxon>Clostridiaceae</taxon>
        <taxon>Clostridium</taxon>
    </lineage>
</organism>
<dbReference type="GO" id="GO:0016740">
    <property type="term" value="F:transferase activity"/>
    <property type="evidence" value="ECO:0007669"/>
    <property type="project" value="UniProtKB-KW"/>
</dbReference>
<keyword evidence="1" id="KW-0808">Transferase</keyword>
<dbReference type="CDD" id="cd02440">
    <property type="entry name" value="AdoMet_MTases"/>
    <property type="match status" value="1"/>
</dbReference>
<dbReference type="RefSeq" id="WP_078116505.1">
    <property type="nucleotide sequence ID" value="NZ_MWMH01000006.1"/>
</dbReference>
<evidence type="ECO:0000313" key="3">
    <source>
        <dbReference type="EMBL" id="OOP72112.1"/>
    </source>
</evidence>
<dbReference type="Gene3D" id="3.40.50.150">
    <property type="entry name" value="Vaccinia Virus protein VP39"/>
    <property type="match status" value="1"/>
</dbReference>
<dbReference type="SUPFAM" id="SSF53335">
    <property type="entry name" value="S-adenosyl-L-methionine-dependent methyltransferases"/>
    <property type="match status" value="1"/>
</dbReference>
<dbReference type="InterPro" id="IPR029063">
    <property type="entry name" value="SAM-dependent_MTases_sf"/>
</dbReference>
<dbReference type="Proteomes" id="UP000190959">
    <property type="component" value="Unassembled WGS sequence"/>
</dbReference>
<dbReference type="PANTHER" id="PTHR43861">
    <property type="entry name" value="TRANS-ACONITATE 2-METHYLTRANSFERASE-RELATED"/>
    <property type="match status" value="1"/>
</dbReference>
<dbReference type="AlphaFoldDB" id="A0A1S9N3U9"/>
<dbReference type="InterPro" id="IPR025714">
    <property type="entry name" value="Methyltranfer_dom"/>
</dbReference>
<dbReference type="Pfam" id="PF13847">
    <property type="entry name" value="Methyltransf_31"/>
    <property type="match status" value="1"/>
</dbReference>
<evidence type="ECO:0000259" key="2">
    <source>
        <dbReference type="Pfam" id="PF13847"/>
    </source>
</evidence>
<sequence>MDNKIYFNSLAEKWDSMCCHPEDKVNYVIDKMGLKNGESILDIGSGTGIVIPYIEKRIGPNGKITALDIAEKMIEISKKKNTYDNLDFQIKDFYEYITTKRFNHILAYSCYPHFNDGKRFFQKAHSLLEGKGKIIIAHIESKEVINGRHMKVKNHIISHMLPEVEGICELANEQGFKNIYKEDNKDYFIFVGEKI</sequence>
<gene>
    <name evidence="3" type="ORF">CBEIBR21_17820</name>
</gene>
<dbReference type="EMBL" id="MWMH01000006">
    <property type="protein sequence ID" value="OOP72112.1"/>
    <property type="molecule type" value="Genomic_DNA"/>
</dbReference>